<evidence type="ECO:0000313" key="3">
    <source>
        <dbReference type="Proteomes" id="UP001056426"/>
    </source>
</evidence>
<dbReference type="AlphaFoldDB" id="A0A9J6ZQQ0"/>
<dbReference type="InterPro" id="IPR001173">
    <property type="entry name" value="Glyco_trans_2-like"/>
</dbReference>
<dbReference type="Pfam" id="PF00535">
    <property type="entry name" value="Glycos_transf_2"/>
    <property type="match status" value="1"/>
</dbReference>
<proteinExistence type="predicted"/>
<dbReference type="SUPFAM" id="SSF53448">
    <property type="entry name" value="Nucleotide-diphospho-sugar transferases"/>
    <property type="match status" value="1"/>
</dbReference>
<dbReference type="Proteomes" id="UP001056426">
    <property type="component" value="Chromosome"/>
</dbReference>
<sequence>MEDFVSVIFTTYNQPQWLQKVLWGFECQTHKNFEIVIADDGSQEATRELVQNFLENSHLRIQHIWHPDEGYQKCPILNKAIVASKADYLIFTDGDCIPRADFVAQHIQRRKQGYFLSGGTLRLPLDLSQHIERSHIQSQKAFELKWLYQNGLPKTFKSTKLVKSRWYTTLMNALTPTKASWNGHNSSGWKHDIVAINGFNETMHYGGQDRELGERLQNYGLRSRQIRYAAICIHLEHGRPYKTKESIERNRAIRNQVRNTKTFWTAEGIDKHIEKD</sequence>
<name>A0A9J6ZQQ0_9BACT</name>
<accession>A0A9J6ZQQ0</accession>
<dbReference type="KEGG" id="alkq:M9189_00625"/>
<dbReference type="PANTHER" id="PTHR43685">
    <property type="entry name" value="GLYCOSYLTRANSFERASE"/>
    <property type="match status" value="1"/>
</dbReference>
<dbReference type="RefSeq" id="WP_250723976.1">
    <property type="nucleotide sequence ID" value="NZ_CP098400.1"/>
</dbReference>
<gene>
    <name evidence="2" type="ORF">M9189_00625</name>
</gene>
<dbReference type="Gene3D" id="3.90.550.10">
    <property type="entry name" value="Spore Coat Polysaccharide Biosynthesis Protein SpsA, Chain A"/>
    <property type="match status" value="1"/>
</dbReference>
<keyword evidence="3" id="KW-1185">Reference proteome</keyword>
<feature type="domain" description="Glycosyltransferase 2-like" evidence="1">
    <location>
        <begin position="6"/>
        <end position="114"/>
    </location>
</feature>
<dbReference type="CDD" id="cd06420">
    <property type="entry name" value="GT2_Chondriotin_Pol_N"/>
    <property type="match status" value="1"/>
</dbReference>
<evidence type="ECO:0000259" key="1">
    <source>
        <dbReference type="Pfam" id="PF00535"/>
    </source>
</evidence>
<dbReference type="EMBL" id="CP098400">
    <property type="protein sequence ID" value="URW79862.1"/>
    <property type="molecule type" value="Genomic_DNA"/>
</dbReference>
<protein>
    <submittedName>
        <fullName evidence="2">Glycosyltransferase family 2 protein</fullName>
    </submittedName>
</protein>
<dbReference type="InterPro" id="IPR050834">
    <property type="entry name" value="Glycosyltransf_2"/>
</dbReference>
<reference evidence="2" key="2">
    <citation type="submission" date="2022-06" db="EMBL/GenBank/DDBJ databases">
        <title>Xiashengella guii gen. nov. sp. nov., a bacterium isolated form anaerobic digestion tank.</title>
        <authorList>
            <person name="Huang H."/>
        </authorList>
    </citation>
    <scope>NUCLEOTIDE SEQUENCE</scope>
    <source>
        <strain evidence="2">Ai-910</strain>
    </source>
</reference>
<evidence type="ECO:0000313" key="2">
    <source>
        <dbReference type="EMBL" id="URW79862.1"/>
    </source>
</evidence>
<dbReference type="PANTHER" id="PTHR43685:SF3">
    <property type="entry name" value="SLR2126 PROTEIN"/>
    <property type="match status" value="1"/>
</dbReference>
<organism evidence="2 3">
    <name type="scientific">Xiashengella succiniciproducens</name>
    <dbReference type="NCBI Taxonomy" id="2949635"/>
    <lineage>
        <taxon>Bacteria</taxon>
        <taxon>Pseudomonadati</taxon>
        <taxon>Bacteroidota</taxon>
        <taxon>Bacteroidia</taxon>
        <taxon>Marinilabiliales</taxon>
        <taxon>Marinilabiliaceae</taxon>
        <taxon>Xiashengella</taxon>
    </lineage>
</organism>
<dbReference type="InterPro" id="IPR029044">
    <property type="entry name" value="Nucleotide-diphossugar_trans"/>
</dbReference>
<reference evidence="2" key="1">
    <citation type="submission" date="2022-05" db="EMBL/GenBank/DDBJ databases">
        <authorList>
            <person name="Sun X."/>
        </authorList>
    </citation>
    <scope>NUCLEOTIDE SEQUENCE</scope>
    <source>
        <strain evidence="2">Ai-910</strain>
    </source>
</reference>